<evidence type="ECO:0000256" key="1">
    <source>
        <dbReference type="SAM" id="SignalP"/>
    </source>
</evidence>
<accession>A0ABW5R8X0</accession>
<dbReference type="RefSeq" id="WP_379928965.1">
    <property type="nucleotide sequence ID" value="NZ_JBHUMM010000011.1"/>
</dbReference>
<feature type="signal peptide" evidence="1">
    <location>
        <begin position="1"/>
        <end position="20"/>
    </location>
</feature>
<dbReference type="EMBL" id="JBHUMM010000011">
    <property type="protein sequence ID" value="MFD2671491.1"/>
    <property type="molecule type" value="Genomic_DNA"/>
</dbReference>
<evidence type="ECO:0000313" key="3">
    <source>
        <dbReference type="Proteomes" id="UP001597497"/>
    </source>
</evidence>
<protein>
    <submittedName>
        <fullName evidence="2">Uncharacterized protein</fullName>
    </submittedName>
</protein>
<comment type="caution">
    <text evidence="2">The sequence shown here is derived from an EMBL/GenBank/DDBJ whole genome shotgun (WGS) entry which is preliminary data.</text>
</comment>
<proteinExistence type="predicted"/>
<gene>
    <name evidence="2" type="ORF">ACFSUC_07715</name>
</gene>
<keyword evidence="1" id="KW-0732">Signal</keyword>
<reference evidence="3" key="1">
    <citation type="journal article" date="2019" name="Int. J. Syst. Evol. Microbiol.">
        <title>The Global Catalogue of Microorganisms (GCM) 10K type strain sequencing project: providing services to taxonomists for standard genome sequencing and annotation.</title>
        <authorList>
            <consortium name="The Broad Institute Genomics Platform"/>
            <consortium name="The Broad Institute Genome Sequencing Center for Infectious Disease"/>
            <person name="Wu L."/>
            <person name="Ma J."/>
        </authorList>
    </citation>
    <scope>NUCLEOTIDE SEQUENCE [LARGE SCALE GENOMIC DNA]</scope>
    <source>
        <strain evidence="3">KCTC 33676</strain>
    </source>
</reference>
<dbReference type="Proteomes" id="UP001597497">
    <property type="component" value="Unassembled WGS sequence"/>
</dbReference>
<evidence type="ECO:0000313" key="2">
    <source>
        <dbReference type="EMBL" id="MFD2671491.1"/>
    </source>
</evidence>
<name>A0ABW5R8X0_9BACL</name>
<organism evidence="2 3">
    <name type="scientific">Marinicrinis sediminis</name>
    <dbReference type="NCBI Taxonomy" id="1652465"/>
    <lineage>
        <taxon>Bacteria</taxon>
        <taxon>Bacillati</taxon>
        <taxon>Bacillota</taxon>
        <taxon>Bacilli</taxon>
        <taxon>Bacillales</taxon>
        <taxon>Paenibacillaceae</taxon>
    </lineage>
</organism>
<feature type="chain" id="PRO_5046087573" evidence="1">
    <location>
        <begin position="21"/>
        <end position="408"/>
    </location>
</feature>
<sequence>MIKKKISNFTFAMLIMTMLAIPINISPSYGSDPIEISVIDSKMTQNNTLGVKEKIESLKGKSMDKNIILHEITKVDDINNMDDVIIINKYDALNQRNILSEKANSGKAVYVYGGVSRSEANEIFGIEIFPTPEKDKIVKALRTKKLSERDLEHAVNEELRKTVHRKFDVVGVYTDSNGKTIPYLSDLFVEEGSKTTAKFAASIVNHINKKIQKKNSFISKNVASADTRVDHQLDIGGSYFIGSKEIATMEMDYYLVQDQDETTSDDYFAIEDHMEVETFHGADPVMMKAKHSLPYSVDDLQDWSPGDTSDKQNFSVNLPWGISWNFSTNDDVDVDASGSQSSDTVSWEFTEARFWSSYLHNPERVKPGSAWVSAGESLAAVDIVNTLHFDYQSQIRTWNYSYDYRYYY</sequence>
<keyword evidence="3" id="KW-1185">Reference proteome</keyword>